<proteinExistence type="predicted"/>
<keyword evidence="2" id="KW-1185">Reference proteome</keyword>
<sequence length="46" mass="5123">MEIQRFKLLYLALSSLVGELSPTFLIFVEAGDTSALSHIEIIHSMT</sequence>
<evidence type="ECO:0000313" key="2">
    <source>
        <dbReference type="Proteomes" id="UP000005512"/>
    </source>
</evidence>
<organism evidence="1 2">
    <name type="scientific">Providencia rustigianii DSM 4541</name>
    <dbReference type="NCBI Taxonomy" id="500637"/>
    <lineage>
        <taxon>Bacteria</taxon>
        <taxon>Pseudomonadati</taxon>
        <taxon>Pseudomonadota</taxon>
        <taxon>Gammaproteobacteria</taxon>
        <taxon>Enterobacterales</taxon>
        <taxon>Morganellaceae</taxon>
        <taxon>Providencia</taxon>
    </lineage>
</organism>
<gene>
    <name evidence="1" type="ORF">PROVRUST_07902</name>
</gene>
<dbReference type="STRING" id="500637.PROVRUST_07902"/>
<dbReference type="AlphaFoldDB" id="D1P6I0"/>
<protein>
    <submittedName>
        <fullName evidence="1">Uncharacterized protein</fullName>
    </submittedName>
</protein>
<evidence type="ECO:0000313" key="1">
    <source>
        <dbReference type="EMBL" id="EFB71022.1"/>
    </source>
</evidence>
<accession>D1P6I0</accession>
<name>D1P6I0_9GAMM</name>
<dbReference type="HOGENOM" id="CLU_3187773_0_0_6"/>
<dbReference type="Proteomes" id="UP000005512">
    <property type="component" value="Unassembled WGS sequence"/>
</dbReference>
<comment type="caution">
    <text evidence="1">The sequence shown here is derived from an EMBL/GenBank/DDBJ whole genome shotgun (WGS) entry which is preliminary data.</text>
</comment>
<dbReference type="EMBL" id="ABXV02000043">
    <property type="protein sequence ID" value="EFB71022.1"/>
    <property type="molecule type" value="Genomic_DNA"/>
</dbReference>
<reference evidence="1" key="1">
    <citation type="submission" date="2009-12" db="EMBL/GenBank/DDBJ databases">
        <authorList>
            <person name="Weinstock G."/>
            <person name="Sodergren E."/>
            <person name="Clifton S."/>
            <person name="Fulton L."/>
            <person name="Fulton B."/>
            <person name="Courtney L."/>
            <person name="Fronick C."/>
            <person name="Harrison M."/>
            <person name="Strong C."/>
            <person name="Farmer C."/>
            <person name="Delahaunty K."/>
            <person name="Markovic C."/>
            <person name="Hall O."/>
            <person name="Minx P."/>
            <person name="Tomlinson C."/>
            <person name="Mitreva M."/>
            <person name="Nelson J."/>
            <person name="Hou S."/>
            <person name="Wollam A."/>
            <person name="Pepin K.H."/>
            <person name="Johnson M."/>
            <person name="Bhonagiri V."/>
            <person name="Nash W.E."/>
            <person name="Warren W."/>
            <person name="Chinwalla A."/>
            <person name="Mardis E.R."/>
            <person name="Wilson R.K."/>
        </authorList>
    </citation>
    <scope>NUCLEOTIDE SEQUENCE [LARGE SCALE GENOMIC DNA]</scope>
    <source>
        <strain evidence="1">DSM 4541</strain>
    </source>
</reference>